<evidence type="ECO:0000313" key="3">
    <source>
        <dbReference type="Proteomes" id="UP000051010"/>
    </source>
</evidence>
<sequence>MDLREKIKAILDSDISAYRIAKETGVPQPNISNLRNGKREIGNLTLDIAEKLGKYYDSLK</sequence>
<protein>
    <recommendedName>
        <fullName evidence="1">HTH cro/C1-type domain-containing protein</fullName>
    </recommendedName>
</protein>
<dbReference type="EMBL" id="AZFZ01000012">
    <property type="protein sequence ID" value="KRM44565.1"/>
    <property type="molecule type" value="Genomic_DNA"/>
</dbReference>
<dbReference type="Proteomes" id="UP000051010">
    <property type="component" value="Unassembled WGS sequence"/>
</dbReference>
<dbReference type="PROSITE" id="PS50943">
    <property type="entry name" value="HTH_CROC1"/>
    <property type="match status" value="1"/>
</dbReference>
<dbReference type="SUPFAM" id="SSF47413">
    <property type="entry name" value="lambda repressor-like DNA-binding domains"/>
    <property type="match status" value="1"/>
</dbReference>
<dbReference type="GO" id="GO:0003677">
    <property type="term" value="F:DNA binding"/>
    <property type="evidence" value="ECO:0007669"/>
    <property type="project" value="InterPro"/>
</dbReference>
<dbReference type="InterPro" id="IPR001387">
    <property type="entry name" value="Cro/C1-type_HTH"/>
</dbReference>
<dbReference type="PATRIC" id="fig|1423786.4.peg.383"/>
<reference evidence="2 3" key="1">
    <citation type="journal article" date="2015" name="Genome Announc.">
        <title>Expanding the biotechnology potential of lactobacilli through comparative genomics of 213 strains and associated genera.</title>
        <authorList>
            <person name="Sun Z."/>
            <person name="Harris H.M."/>
            <person name="McCann A."/>
            <person name="Guo C."/>
            <person name="Argimon S."/>
            <person name="Zhang W."/>
            <person name="Yang X."/>
            <person name="Jeffery I.B."/>
            <person name="Cooney J.C."/>
            <person name="Kagawa T.F."/>
            <person name="Liu W."/>
            <person name="Song Y."/>
            <person name="Salvetti E."/>
            <person name="Wrobel A."/>
            <person name="Rasinkangas P."/>
            <person name="Parkhill J."/>
            <person name="Rea M.C."/>
            <person name="O'Sullivan O."/>
            <person name="Ritari J."/>
            <person name="Douillard F.P."/>
            <person name="Paul Ross R."/>
            <person name="Yang R."/>
            <person name="Briner A.E."/>
            <person name="Felis G.E."/>
            <person name="de Vos W.M."/>
            <person name="Barrangou R."/>
            <person name="Klaenhammer T.R."/>
            <person name="Caufield P.W."/>
            <person name="Cui Y."/>
            <person name="Zhang H."/>
            <person name="O'Toole P.W."/>
        </authorList>
    </citation>
    <scope>NUCLEOTIDE SEQUENCE [LARGE SCALE GENOMIC DNA]</scope>
    <source>
        <strain evidence="2 3">DSM 18390</strain>
    </source>
</reference>
<dbReference type="AlphaFoldDB" id="A0A0R1YRQ6"/>
<proteinExistence type="predicted"/>
<organism evidence="2 3">
    <name type="scientific">Lentilactobacillus parafarraginis DSM 18390 = JCM 14109</name>
    <dbReference type="NCBI Taxonomy" id="1423786"/>
    <lineage>
        <taxon>Bacteria</taxon>
        <taxon>Bacillati</taxon>
        <taxon>Bacillota</taxon>
        <taxon>Bacilli</taxon>
        <taxon>Lactobacillales</taxon>
        <taxon>Lactobacillaceae</taxon>
        <taxon>Lentilactobacillus</taxon>
    </lineage>
</organism>
<name>A0A0R1YRQ6_9LACO</name>
<comment type="caution">
    <text evidence="2">The sequence shown here is derived from an EMBL/GenBank/DDBJ whole genome shotgun (WGS) entry which is preliminary data.</text>
</comment>
<feature type="domain" description="HTH cro/C1-type" evidence="1">
    <location>
        <begin position="21"/>
        <end position="59"/>
    </location>
</feature>
<dbReference type="Gene3D" id="1.10.260.40">
    <property type="entry name" value="lambda repressor-like DNA-binding domains"/>
    <property type="match status" value="1"/>
</dbReference>
<dbReference type="RefSeq" id="WP_054735667.1">
    <property type="nucleotide sequence ID" value="NZ_AZFZ01000012.1"/>
</dbReference>
<evidence type="ECO:0000259" key="1">
    <source>
        <dbReference type="PROSITE" id="PS50943"/>
    </source>
</evidence>
<evidence type="ECO:0000313" key="2">
    <source>
        <dbReference type="EMBL" id="KRM44565.1"/>
    </source>
</evidence>
<dbReference type="InterPro" id="IPR010982">
    <property type="entry name" value="Lambda_DNA-bd_dom_sf"/>
</dbReference>
<accession>A0A0R1YRQ6</accession>
<gene>
    <name evidence="2" type="ORF">FD47_GL000369</name>
</gene>